<feature type="region of interest" description="Disordered" evidence="1">
    <location>
        <begin position="111"/>
        <end position="132"/>
    </location>
</feature>
<organism evidence="2 3">
    <name type="scientific">Parelaphostrongylus tenuis</name>
    <name type="common">Meningeal worm</name>
    <dbReference type="NCBI Taxonomy" id="148309"/>
    <lineage>
        <taxon>Eukaryota</taxon>
        <taxon>Metazoa</taxon>
        <taxon>Ecdysozoa</taxon>
        <taxon>Nematoda</taxon>
        <taxon>Chromadorea</taxon>
        <taxon>Rhabditida</taxon>
        <taxon>Rhabditina</taxon>
        <taxon>Rhabditomorpha</taxon>
        <taxon>Strongyloidea</taxon>
        <taxon>Metastrongylidae</taxon>
        <taxon>Parelaphostrongylus</taxon>
    </lineage>
</organism>
<protein>
    <submittedName>
        <fullName evidence="2">Uncharacterized protein</fullName>
    </submittedName>
</protein>
<dbReference type="EMBL" id="JAHQIW010003014">
    <property type="protein sequence ID" value="KAJ1357051.1"/>
    <property type="molecule type" value="Genomic_DNA"/>
</dbReference>
<proteinExistence type="predicted"/>
<keyword evidence="3" id="KW-1185">Reference proteome</keyword>
<dbReference type="AlphaFoldDB" id="A0AAD5MWS8"/>
<comment type="caution">
    <text evidence="2">The sequence shown here is derived from an EMBL/GenBank/DDBJ whole genome shotgun (WGS) entry which is preliminary data.</text>
</comment>
<accession>A0AAD5MWS8</accession>
<dbReference type="Proteomes" id="UP001196413">
    <property type="component" value="Unassembled WGS sequence"/>
</dbReference>
<name>A0AAD5MWS8_PARTN</name>
<evidence type="ECO:0000313" key="3">
    <source>
        <dbReference type="Proteomes" id="UP001196413"/>
    </source>
</evidence>
<evidence type="ECO:0000256" key="1">
    <source>
        <dbReference type="SAM" id="MobiDB-lite"/>
    </source>
</evidence>
<feature type="compositionally biased region" description="Polar residues" evidence="1">
    <location>
        <begin position="114"/>
        <end position="124"/>
    </location>
</feature>
<dbReference type="SUPFAM" id="SSF55797">
    <property type="entry name" value="PR-1-like"/>
    <property type="match status" value="1"/>
</dbReference>
<gene>
    <name evidence="2" type="ORF">KIN20_015074</name>
</gene>
<dbReference type="Gene3D" id="3.40.33.10">
    <property type="entry name" value="CAP"/>
    <property type="match status" value="1"/>
</dbReference>
<dbReference type="InterPro" id="IPR035940">
    <property type="entry name" value="CAP_sf"/>
</dbReference>
<sequence>MRRNKCLKGTILDFWTLNAPVIFRRTLLAFYGTAFSCSNLTMSDDVRQEALNLINYTSRRVAFGQFSLPSTNGMSKLDCNLEAIAQAAVLNCPQNPPRASATNGLMYLTTTTTAEPPTSPVSNRTTESPTATEPATTIEILTLVSITTATSSRTTKTRRRSREWSSKDVQLCFQRDSAGIS</sequence>
<reference evidence="2" key="1">
    <citation type="submission" date="2021-06" db="EMBL/GenBank/DDBJ databases">
        <title>Parelaphostrongylus tenuis whole genome reference sequence.</title>
        <authorList>
            <person name="Garwood T.J."/>
            <person name="Larsen P.A."/>
            <person name="Fountain-Jones N.M."/>
            <person name="Garbe J.R."/>
            <person name="Macchietto M.G."/>
            <person name="Kania S.A."/>
            <person name="Gerhold R.W."/>
            <person name="Richards J.E."/>
            <person name="Wolf T.M."/>
        </authorList>
    </citation>
    <scope>NUCLEOTIDE SEQUENCE</scope>
    <source>
        <strain evidence="2">MNPRO001-30</strain>
        <tissue evidence="2">Meninges</tissue>
    </source>
</reference>
<evidence type="ECO:0000313" key="2">
    <source>
        <dbReference type="EMBL" id="KAJ1357051.1"/>
    </source>
</evidence>